<dbReference type="Gene3D" id="1.20.140.10">
    <property type="entry name" value="Butyryl-CoA Dehydrogenase, subunit A, domain 3"/>
    <property type="match status" value="1"/>
</dbReference>
<evidence type="ECO:0000313" key="9">
    <source>
        <dbReference type="Proteomes" id="UP000655868"/>
    </source>
</evidence>
<keyword evidence="5" id="KW-0560">Oxidoreductase</keyword>
<comment type="similarity">
    <text evidence="2">Belongs to the acyl-CoA dehydrogenase family.</text>
</comment>
<dbReference type="PANTHER" id="PTHR43884">
    <property type="entry name" value="ACYL-COA DEHYDROGENASE"/>
    <property type="match status" value="1"/>
</dbReference>
<dbReference type="GO" id="GO:0003995">
    <property type="term" value="F:acyl-CoA dehydrogenase activity"/>
    <property type="evidence" value="ECO:0007669"/>
    <property type="project" value="TreeGrafter"/>
</dbReference>
<dbReference type="RefSeq" id="WP_199705132.1">
    <property type="nucleotide sequence ID" value="NZ_JAEMNV010000004.1"/>
</dbReference>
<dbReference type="Pfam" id="PF02771">
    <property type="entry name" value="Acyl-CoA_dh_N"/>
    <property type="match status" value="1"/>
</dbReference>
<dbReference type="InterPro" id="IPR036250">
    <property type="entry name" value="AcylCo_DH-like_C"/>
</dbReference>
<keyword evidence="3" id="KW-0285">Flavoprotein</keyword>
<dbReference type="InterPro" id="IPR009100">
    <property type="entry name" value="AcylCoA_DH/oxidase_NM_dom_sf"/>
</dbReference>
<organism evidence="8 9">
    <name type="scientific">Antrihabitans stalagmiti</name>
    <dbReference type="NCBI Taxonomy" id="2799499"/>
    <lineage>
        <taxon>Bacteria</taxon>
        <taxon>Bacillati</taxon>
        <taxon>Actinomycetota</taxon>
        <taxon>Actinomycetes</taxon>
        <taxon>Mycobacteriales</taxon>
        <taxon>Nocardiaceae</taxon>
        <taxon>Antrihabitans</taxon>
    </lineage>
</organism>
<dbReference type="SUPFAM" id="SSF47203">
    <property type="entry name" value="Acyl-CoA dehydrogenase C-terminal domain-like"/>
    <property type="match status" value="1"/>
</dbReference>
<comment type="caution">
    <text evidence="8">The sequence shown here is derived from an EMBL/GenBank/DDBJ whole genome shotgun (WGS) entry which is preliminary data.</text>
</comment>
<keyword evidence="4" id="KW-0274">FAD</keyword>
<comment type="cofactor">
    <cofactor evidence="1">
        <name>FAD</name>
        <dbReference type="ChEBI" id="CHEBI:57692"/>
    </cofactor>
</comment>
<dbReference type="PIRSF" id="PIRSF016578">
    <property type="entry name" value="HsaA"/>
    <property type="match status" value="1"/>
</dbReference>
<sequence>MDFTRTEAQDDLGQLTRSITEKLVTSDRLRALDGAEDRFDDVTWRSLAESGVLSAALPETVGGSGFGILEQCSVLQELGRTLAAVPYLPSITLAASALAQFGSAEQCDLARKAALGETILTVALAEEYNDEPARPATRAEPDGAGWVLSGTKTTVPVATLAARLLIPASTPNGTAVFLIDPAAPGVTITRQQVVDLSAEAIVELDDVRVAASDLVGTEERGPEIIDWLLTRAAVGISALQLGTLERALEMVSDYARERTQFDRPIGSFQAVAQRLSDAYIDVKGVRLAVTQAAWQLDDGSATEASIRTAKFWAADAGHRVAHTVIHVHGGVGLDRDHPVHRYFLAAKHNEFALGSATDQLRRLGRHLMTTSSA</sequence>
<accession>A0A934NSB4</accession>
<protein>
    <submittedName>
        <fullName evidence="8">Acyl-CoA/acyl-ACP dehydrogenase</fullName>
    </submittedName>
</protein>
<evidence type="ECO:0000313" key="8">
    <source>
        <dbReference type="EMBL" id="MBJ8340342.1"/>
    </source>
</evidence>
<dbReference type="InterPro" id="IPR046373">
    <property type="entry name" value="Acyl-CoA_Oxase/DH_mid-dom_sf"/>
</dbReference>
<feature type="domain" description="Acyl-CoA dehydrogenase/oxidase C-terminal" evidence="6">
    <location>
        <begin position="220"/>
        <end position="367"/>
    </location>
</feature>
<evidence type="ECO:0000256" key="2">
    <source>
        <dbReference type="ARBA" id="ARBA00009347"/>
    </source>
</evidence>
<gene>
    <name evidence="8" type="ORF">JGU71_15730</name>
</gene>
<dbReference type="InterPro" id="IPR009075">
    <property type="entry name" value="AcylCo_DH/oxidase_C"/>
</dbReference>
<dbReference type="Gene3D" id="2.40.110.10">
    <property type="entry name" value="Butyryl-CoA Dehydrogenase, subunit A, domain 2"/>
    <property type="match status" value="1"/>
</dbReference>
<keyword evidence="9" id="KW-1185">Reference proteome</keyword>
<dbReference type="CDD" id="cd00567">
    <property type="entry name" value="ACAD"/>
    <property type="match status" value="1"/>
</dbReference>
<evidence type="ECO:0000256" key="3">
    <source>
        <dbReference type="ARBA" id="ARBA00022630"/>
    </source>
</evidence>
<dbReference type="Pfam" id="PF00441">
    <property type="entry name" value="Acyl-CoA_dh_1"/>
    <property type="match status" value="1"/>
</dbReference>
<dbReference type="SUPFAM" id="SSF56645">
    <property type="entry name" value="Acyl-CoA dehydrogenase NM domain-like"/>
    <property type="match status" value="1"/>
</dbReference>
<evidence type="ECO:0000259" key="6">
    <source>
        <dbReference type="Pfam" id="PF00441"/>
    </source>
</evidence>
<evidence type="ECO:0000256" key="5">
    <source>
        <dbReference type="ARBA" id="ARBA00023002"/>
    </source>
</evidence>
<dbReference type="InterPro" id="IPR037069">
    <property type="entry name" value="AcylCoA_DH/ox_N_sf"/>
</dbReference>
<dbReference type="PANTHER" id="PTHR43884:SF20">
    <property type="entry name" value="ACYL-COA DEHYDROGENASE FADE28"/>
    <property type="match status" value="1"/>
</dbReference>
<feature type="domain" description="Acyl-CoA dehydrogenase/oxidase N-terminal" evidence="7">
    <location>
        <begin position="6"/>
        <end position="106"/>
    </location>
</feature>
<proteinExistence type="inferred from homology"/>
<dbReference type="Proteomes" id="UP000655868">
    <property type="component" value="Unassembled WGS sequence"/>
</dbReference>
<evidence type="ECO:0000256" key="1">
    <source>
        <dbReference type="ARBA" id="ARBA00001974"/>
    </source>
</evidence>
<dbReference type="Gene3D" id="1.10.540.10">
    <property type="entry name" value="Acyl-CoA dehydrogenase/oxidase, N-terminal domain"/>
    <property type="match status" value="1"/>
</dbReference>
<dbReference type="GO" id="GO:0050660">
    <property type="term" value="F:flavin adenine dinucleotide binding"/>
    <property type="evidence" value="ECO:0007669"/>
    <property type="project" value="InterPro"/>
</dbReference>
<dbReference type="AlphaFoldDB" id="A0A934NSB4"/>
<dbReference type="EMBL" id="JAEMNV010000004">
    <property type="protein sequence ID" value="MBJ8340342.1"/>
    <property type="molecule type" value="Genomic_DNA"/>
</dbReference>
<evidence type="ECO:0000259" key="7">
    <source>
        <dbReference type="Pfam" id="PF02771"/>
    </source>
</evidence>
<evidence type="ECO:0000256" key="4">
    <source>
        <dbReference type="ARBA" id="ARBA00022827"/>
    </source>
</evidence>
<name>A0A934NSB4_9NOCA</name>
<reference evidence="8" key="1">
    <citation type="submission" date="2020-12" db="EMBL/GenBank/DDBJ databases">
        <title>Antrihabitans popcorni sp. nov. and Antrihabitans auranticaus sp. nov., isolated from a larva cave.</title>
        <authorList>
            <person name="Lee S.D."/>
            <person name="Kim I.S."/>
        </authorList>
    </citation>
    <scope>NUCLEOTIDE SEQUENCE</scope>
    <source>
        <strain evidence="8">YC3-6</strain>
    </source>
</reference>
<dbReference type="InterPro" id="IPR013786">
    <property type="entry name" value="AcylCoA_DH/ox_N"/>
</dbReference>